<evidence type="ECO:0000259" key="17">
    <source>
        <dbReference type="Pfam" id="PF08245"/>
    </source>
</evidence>
<evidence type="ECO:0000259" key="16">
    <source>
        <dbReference type="Pfam" id="PF02875"/>
    </source>
</evidence>
<dbReference type="Proteomes" id="UP001327459">
    <property type="component" value="Chromosome"/>
</dbReference>
<protein>
    <recommendedName>
        <fullName evidence="3 14">UDP-N-acetylmuramate--L-alanine ligase</fullName>
        <ecNumber evidence="3 14">6.3.2.8</ecNumber>
    </recommendedName>
    <alternativeName>
        <fullName evidence="14">UDP-N-acetylmuramoyl-L-alanine synthetase</fullName>
    </alternativeName>
</protein>
<accession>A0ABZ0YX39</accession>
<dbReference type="SUPFAM" id="SSF53244">
    <property type="entry name" value="MurD-like peptide ligases, peptide-binding domain"/>
    <property type="match status" value="1"/>
</dbReference>
<evidence type="ECO:0000256" key="9">
    <source>
        <dbReference type="ARBA" id="ARBA00022960"/>
    </source>
</evidence>
<comment type="pathway">
    <text evidence="2 14">Cell wall biogenesis; peptidoglycan biosynthesis.</text>
</comment>
<dbReference type="SUPFAM" id="SSF51984">
    <property type="entry name" value="MurCD N-terminal domain"/>
    <property type="match status" value="1"/>
</dbReference>
<evidence type="ECO:0000256" key="3">
    <source>
        <dbReference type="ARBA" id="ARBA00012211"/>
    </source>
</evidence>
<dbReference type="InterPro" id="IPR036615">
    <property type="entry name" value="Mur_ligase_C_dom_sf"/>
</dbReference>
<evidence type="ECO:0000256" key="13">
    <source>
        <dbReference type="ARBA" id="ARBA00047833"/>
    </source>
</evidence>
<evidence type="ECO:0000256" key="4">
    <source>
        <dbReference type="ARBA" id="ARBA00022490"/>
    </source>
</evidence>
<dbReference type="SUPFAM" id="SSF53623">
    <property type="entry name" value="MurD-like peptide ligases, catalytic domain"/>
    <property type="match status" value="1"/>
</dbReference>
<evidence type="ECO:0000313" key="19">
    <source>
        <dbReference type="Proteomes" id="UP001327459"/>
    </source>
</evidence>
<comment type="function">
    <text evidence="14">Cell wall formation.</text>
</comment>
<dbReference type="Pfam" id="PF01225">
    <property type="entry name" value="Mur_ligase"/>
    <property type="match status" value="1"/>
</dbReference>
<sequence>MDAVTADFAPVAQVRMRKVRHLHFVGIGGAGMSGIAEVLHTLGFVVSGSDMNESPAVGHLRELGIEVFIGHATENLAGADVLVVSTAIAADNPELVAAHEHRMPVVRRAEMLAEIMRFRIGLAVAGTHGKTTTTSLLAAIMAEAGLDPTYVIGGKLLSSASNARLGRGEYLLAEADESDASFLHLQPHVAVVTNIDADHLETYDNDFSKLLDHFVEFLHNLPFYGLAVLCADDSHTMSIVDRVGRQVLTYGIDAQADVRATDIHSDGFESSFDVSLPGGESWHCRLAMPGRHNILNALAAITVAHDLGVDGEAIVRALTGFKGVGRRLERRGSLAFTQGRRMLLDDYGHHPREVAATLAAVRDAWPDEPLLLIFQPHRYTRTRDLFEDFVEVLSQVDQLILMEVYAAGQQPIAGADGRSLARAIRARGQVDPVFVTEPAQVAEVIDDMVREDGIVLTLGAGNVGSLPGLLLEQWEDRA</sequence>
<dbReference type="InterPro" id="IPR036565">
    <property type="entry name" value="Mur-like_cat_sf"/>
</dbReference>
<dbReference type="GO" id="GO:0008763">
    <property type="term" value="F:UDP-N-acetylmuramate-L-alanine ligase activity"/>
    <property type="evidence" value="ECO:0007669"/>
    <property type="project" value="UniProtKB-EC"/>
</dbReference>
<evidence type="ECO:0000256" key="7">
    <source>
        <dbReference type="ARBA" id="ARBA00022741"/>
    </source>
</evidence>
<keyword evidence="19" id="KW-1185">Reference proteome</keyword>
<dbReference type="InterPro" id="IPR005758">
    <property type="entry name" value="UDP-N-AcMur_Ala_ligase_MurC"/>
</dbReference>
<reference evidence="18 19" key="1">
    <citation type="submission" date="2023-11" db="EMBL/GenBank/DDBJ databases">
        <title>MicrobeMod: A computational toolkit for identifying prokaryotic methylation and restriction-modification with nanopore sequencing.</title>
        <authorList>
            <person name="Crits-Christoph A."/>
            <person name="Kang S.C."/>
            <person name="Lee H."/>
            <person name="Ostrov N."/>
        </authorList>
    </citation>
    <scope>NUCLEOTIDE SEQUENCE [LARGE SCALE GENOMIC DNA]</scope>
    <source>
        <strain evidence="18 19">ATCC 49870</strain>
    </source>
</reference>
<dbReference type="EC" id="6.3.2.8" evidence="3 14"/>
<gene>
    <name evidence="14 18" type="primary">murC</name>
    <name evidence="18" type="ORF">SR882_09375</name>
</gene>
<dbReference type="Gene3D" id="3.40.50.720">
    <property type="entry name" value="NAD(P)-binding Rossmann-like Domain"/>
    <property type="match status" value="1"/>
</dbReference>
<keyword evidence="6 14" id="KW-0132">Cell division</keyword>
<keyword evidence="7 14" id="KW-0547">Nucleotide-binding</keyword>
<evidence type="ECO:0000256" key="14">
    <source>
        <dbReference type="HAMAP-Rule" id="MF_00046"/>
    </source>
</evidence>
<keyword evidence="9 14" id="KW-0133">Cell shape</keyword>
<keyword evidence="10 14" id="KW-0573">Peptidoglycan synthesis</keyword>
<keyword evidence="11 14" id="KW-0131">Cell cycle</keyword>
<feature type="domain" description="Mur ligase N-terminal catalytic" evidence="15">
    <location>
        <begin position="21"/>
        <end position="118"/>
    </location>
</feature>
<keyword evidence="8 14" id="KW-0067">ATP-binding</keyword>
<keyword evidence="5 14" id="KW-0436">Ligase</keyword>
<dbReference type="PANTHER" id="PTHR43445:SF3">
    <property type="entry name" value="UDP-N-ACETYLMURAMATE--L-ALANINE LIGASE"/>
    <property type="match status" value="1"/>
</dbReference>
<evidence type="ECO:0000256" key="10">
    <source>
        <dbReference type="ARBA" id="ARBA00022984"/>
    </source>
</evidence>
<dbReference type="Gene3D" id="3.90.190.20">
    <property type="entry name" value="Mur ligase, C-terminal domain"/>
    <property type="match status" value="1"/>
</dbReference>
<feature type="domain" description="Mur ligase central" evidence="17">
    <location>
        <begin position="124"/>
        <end position="304"/>
    </location>
</feature>
<dbReference type="InterPro" id="IPR004101">
    <property type="entry name" value="Mur_ligase_C"/>
</dbReference>
<keyword evidence="4 14" id="KW-0963">Cytoplasm</keyword>
<evidence type="ECO:0000256" key="6">
    <source>
        <dbReference type="ARBA" id="ARBA00022618"/>
    </source>
</evidence>
<keyword evidence="12 14" id="KW-0961">Cell wall biogenesis/degradation</keyword>
<dbReference type="Pfam" id="PF02875">
    <property type="entry name" value="Mur_ligase_C"/>
    <property type="match status" value="1"/>
</dbReference>
<dbReference type="InterPro" id="IPR050061">
    <property type="entry name" value="MurCDEF_pg_biosynth"/>
</dbReference>
<comment type="subcellular location">
    <subcellularLocation>
        <location evidence="1 14">Cytoplasm</location>
    </subcellularLocation>
</comment>
<dbReference type="RefSeq" id="WP_322520987.1">
    <property type="nucleotide sequence ID" value="NZ_CP140153.1"/>
</dbReference>
<dbReference type="PANTHER" id="PTHR43445">
    <property type="entry name" value="UDP-N-ACETYLMURAMATE--L-ALANINE LIGASE-RELATED"/>
    <property type="match status" value="1"/>
</dbReference>
<evidence type="ECO:0000313" key="18">
    <source>
        <dbReference type="EMBL" id="WQH15964.1"/>
    </source>
</evidence>
<dbReference type="HAMAP" id="MF_00046">
    <property type="entry name" value="MurC"/>
    <property type="match status" value="1"/>
</dbReference>
<dbReference type="NCBIfam" id="TIGR01082">
    <property type="entry name" value="murC"/>
    <property type="match status" value="1"/>
</dbReference>
<feature type="binding site" evidence="14">
    <location>
        <begin position="126"/>
        <end position="132"/>
    </location>
    <ligand>
        <name>ATP</name>
        <dbReference type="ChEBI" id="CHEBI:30616"/>
    </ligand>
</feature>
<dbReference type="EMBL" id="CP140153">
    <property type="protein sequence ID" value="WQH15964.1"/>
    <property type="molecule type" value="Genomic_DNA"/>
</dbReference>
<evidence type="ECO:0000256" key="8">
    <source>
        <dbReference type="ARBA" id="ARBA00022840"/>
    </source>
</evidence>
<proteinExistence type="inferred from homology"/>
<dbReference type="Pfam" id="PF08245">
    <property type="entry name" value="Mur_ligase_M"/>
    <property type="match status" value="1"/>
</dbReference>
<evidence type="ECO:0000256" key="2">
    <source>
        <dbReference type="ARBA" id="ARBA00004752"/>
    </source>
</evidence>
<organism evidence="18 19">
    <name type="scientific">Guyparkeria halophila</name>
    <dbReference type="NCBI Taxonomy" id="47960"/>
    <lineage>
        <taxon>Bacteria</taxon>
        <taxon>Pseudomonadati</taxon>
        <taxon>Pseudomonadota</taxon>
        <taxon>Gammaproteobacteria</taxon>
        <taxon>Chromatiales</taxon>
        <taxon>Thioalkalibacteraceae</taxon>
        <taxon>Guyparkeria</taxon>
    </lineage>
</organism>
<evidence type="ECO:0000256" key="1">
    <source>
        <dbReference type="ARBA" id="ARBA00004496"/>
    </source>
</evidence>
<evidence type="ECO:0000256" key="5">
    <source>
        <dbReference type="ARBA" id="ARBA00022598"/>
    </source>
</evidence>
<dbReference type="Gene3D" id="3.40.1190.10">
    <property type="entry name" value="Mur-like, catalytic domain"/>
    <property type="match status" value="1"/>
</dbReference>
<evidence type="ECO:0000259" key="15">
    <source>
        <dbReference type="Pfam" id="PF01225"/>
    </source>
</evidence>
<dbReference type="InterPro" id="IPR013221">
    <property type="entry name" value="Mur_ligase_cen"/>
</dbReference>
<evidence type="ECO:0000256" key="11">
    <source>
        <dbReference type="ARBA" id="ARBA00023306"/>
    </source>
</evidence>
<dbReference type="InterPro" id="IPR000713">
    <property type="entry name" value="Mur_ligase_N"/>
</dbReference>
<name>A0ABZ0YX39_9GAMM</name>
<comment type="similarity">
    <text evidence="14">Belongs to the MurCDEF family.</text>
</comment>
<comment type="catalytic activity">
    <reaction evidence="13 14">
        <text>UDP-N-acetyl-alpha-D-muramate + L-alanine + ATP = UDP-N-acetyl-alpha-D-muramoyl-L-alanine + ADP + phosphate + H(+)</text>
        <dbReference type="Rhea" id="RHEA:23372"/>
        <dbReference type="ChEBI" id="CHEBI:15378"/>
        <dbReference type="ChEBI" id="CHEBI:30616"/>
        <dbReference type="ChEBI" id="CHEBI:43474"/>
        <dbReference type="ChEBI" id="CHEBI:57972"/>
        <dbReference type="ChEBI" id="CHEBI:70757"/>
        <dbReference type="ChEBI" id="CHEBI:83898"/>
        <dbReference type="ChEBI" id="CHEBI:456216"/>
        <dbReference type="EC" id="6.3.2.8"/>
    </reaction>
</comment>
<feature type="domain" description="Mur ligase C-terminal" evidence="16">
    <location>
        <begin position="326"/>
        <end position="461"/>
    </location>
</feature>
<evidence type="ECO:0000256" key="12">
    <source>
        <dbReference type="ARBA" id="ARBA00023316"/>
    </source>
</evidence>